<dbReference type="GeneID" id="41974172"/>
<accession>A0A507APR8</accession>
<name>A0A507APR8_9PEZI</name>
<feature type="region of interest" description="Disordered" evidence="1">
    <location>
        <begin position="494"/>
        <end position="518"/>
    </location>
</feature>
<feature type="compositionally biased region" description="Polar residues" evidence="1">
    <location>
        <begin position="1"/>
        <end position="18"/>
    </location>
</feature>
<organism evidence="2 3">
    <name type="scientific">Thyridium curvatum</name>
    <dbReference type="NCBI Taxonomy" id="1093900"/>
    <lineage>
        <taxon>Eukaryota</taxon>
        <taxon>Fungi</taxon>
        <taxon>Dikarya</taxon>
        <taxon>Ascomycota</taxon>
        <taxon>Pezizomycotina</taxon>
        <taxon>Sordariomycetes</taxon>
        <taxon>Sordariomycetidae</taxon>
        <taxon>Thyridiales</taxon>
        <taxon>Thyridiaceae</taxon>
        <taxon>Thyridium</taxon>
    </lineage>
</organism>
<feature type="region of interest" description="Disordered" evidence="1">
    <location>
        <begin position="433"/>
        <end position="458"/>
    </location>
</feature>
<evidence type="ECO:0000313" key="2">
    <source>
        <dbReference type="EMBL" id="TPX12845.1"/>
    </source>
</evidence>
<feature type="region of interest" description="Disordered" evidence="1">
    <location>
        <begin position="1"/>
        <end position="62"/>
    </location>
</feature>
<keyword evidence="3" id="KW-1185">Reference proteome</keyword>
<feature type="region of interest" description="Disordered" evidence="1">
    <location>
        <begin position="370"/>
        <end position="397"/>
    </location>
</feature>
<proteinExistence type="predicted"/>
<evidence type="ECO:0000256" key="1">
    <source>
        <dbReference type="SAM" id="MobiDB-lite"/>
    </source>
</evidence>
<dbReference type="RefSeq" id="XP_030994556.1">
    <property type="nucleotide sequence ID" value="XM_031141389.1"/>
</dbReference>
<dbReference type="AlphaFoldDB" id="A0A507APR8"/>
<dbReference type="EMBL" id="SKBQ01000039">
    <property type="protein sequence ID" value="TPX12845.1"/>
    <property type="molecule type" value="Genomic_DNA"/>
</dbReference>
<feature type="compositionally biased region" description="Basic and acidic residues" evidence="1">
    <location>
        <begin position="52"/>
        <end position="62"/>
    </location>
</feature>
<comment type="caution">
    <text evidence="2">The sequence shown here is derived from an EMBL/GenBank/DDBJ whole genome shotgun (WGS) entry which is preliminary data.</text>
</comment>
<evidence type="ECO:0000313" key="3">
    <source>
        <dbReference type="Proteomes" id="UP000319257"/>
    </source>
</evidence>
<dbReference type="InParanoid" id="A0A507APR8"/>
<feature type="compositionally biased region" description="Acidic residues" evidence="1">
    <location>
        <begin position="385"/>
        <end position="397"/>
    </location>
</feature>
<reference evidence="2 3" key="1">
    <citation type="submission" date="2019-06" db="EMBL/GenBank/DDBJ databases">
        <title>Draft genome sequence of the filamentous fungus Phialemoniopsis curvata isolated from diesel fuel.</title>
        <authorList>
            <person name="Varaljay V.A."/>
            <person name="Lyon W.J."/>
            <person name="Crouch A.L."/>
            <person name="Drake C.E."/>
            <person name="Hollomon J.M."/>
            <person name="Nadeau L.J."/>
            <person name="Nunn H.S."/>
            <person name="Stevenson B.S."/>
            <person name="Bojanowski C.L."/>
            <person name="Crookes-Goodson W.J."/>
        </authorList>
    </citation>
    <scope>NUCLEOTIDE SEQUENCE [LARGE SCALE GENOMIC DNA]</scope>
    <source>
        <strain evidence="2 3">D216</strain>
    </source>
</reference>
<sequence length="518" mass="57051">MASSVSSGNTPSDQTVLSSPKEKPRVLIPAGIDNPASAEVKNSPTQELSASSEKEPEPKPELNTKAIIEAWRWDVKKSNPNLTHEISSGSDLSEFQVATLQKFALRVEDCIVVLSVENGLGHNWGGILSGCISLFRGLFACIKCARSTGRYFQTCPEVFGKKLTPFCGKAIEYFYSAELQSCRFAGPRPNDVFQFVLAEDCAGDWGLADFTTDLNCLMRKYQAWDRELIEKIPAGPPPPKLELDNLDAMELRHKADWGKSVNKPYRPGDSHLATFCLTEKVTVKRVPEMPRSFFYPPPGCSDDWTKIKVGSAQDKVEANLVENKDVPKPEASWAATASQEEIGALMARMDVGGARLATSTAQARLVWPEHNGMVFPPGSSNPESNIDDGDASDSEEEDLGEYIRKLLASQPALRAQPIGPRVESRIEKYLRLTATPENTSQPESGDEDGCEDGNLSSTRSDNLAFWTASEWLSRIDDMPIDDKGPGSGLLRNDAMASHPHPTSYIFKIPLRNTRTRKR</sequence>
<dbReference type="Proteomes" id="UP000319257">
    <property type="component" value="Unassembled WGS sequence"/>
</dbReference>
<gene>
    <name evidence="2" type="ORF">E0L32_006725</name>
</gene>
<protein>
    <submittedName>
        <fullName evidence="2">Uncharacterized protein</fullName>
    </submittedName>
</protein>